<dbReference type="AlphaFoldDB" id="A0A4P8IA83"/>
<keyword evidence="1" id="KW-0175">Coiled coil</keyword>
<evidence type="ECO:0000313" key="4">
    <source>
        <dbReference type="EMBL" id="QCP34296.1"/>
    </source>
</evidence>
<gene>
    <name evidence="4" type="ORF">AR1Y2_0842</name>
</gene>
<reference evidence="4 5" key="1">
    <citation type="submission" date="2019-05" db="EMBL/GenBank/DDBJ databases">
        <title>Complete genome sequencing of Anaerostipes rhamnosivorans.</title>
        <authorList>
            <person name="Bui T.P.N."/>
            <person name="de Vos W.M."/>
        </authorList>
    </citation>
    <scope>NUCLEOTIDE SEQUENCE [LARGE SCALE GENOMIC DNA]</scope>
    <source>
        <strain evidence="4 5">1y2</strain>
    </source>
</reference>
<feature type="domain" description="Tail spike" evidence="2">
    <location>
        <begin position="130"/>
        <end position="355"/>
    </location>
</feature>
<dbReference type="InterPro" id="IPR053827">
    <property type="entry name" value="Gp10_C"/>
</dbReference>
<dbReference type="EMBL" id="CP040058">
    <property type="protein sequence ID" value="QCP34296.1"/>
    <property type="molecule type" value="Genomic_DNA"/>
</dbReference>
<keyword evidence="5" id="KW-1185">Reference proteome</keyword>
<feature type="coiled-coil region" evidence="1">
    <location>
        <begin position="369"/>
        <end position="396"/>
    </location>
</feature>
<dbReference type="RefSeq" id="WP_175403583.1">
    <property type="nucleotide sequence ID" value="NZ_CP040058.1"/>
</dbReference>
<dbReference type="NCBIfam" id="TIGR01665">
    <property type="entry name" value="put_anti_recept"/>
    <property type="match status" value="1"/>
</dbReference>
<evidence type="ECO:0000259" key="3">
    <source>
        <dbReference type="Pfam" id="PF21939"/>
    </source>
</evidence>
<dbReference type="Pfam" id="PF06605">
    <property type="entry name" value="Prophage_tail"/>
    <property type="match status" value="1"/>
</dbReference>
<proteinExistence type="predicted"/>
<name>A0A4P8IA83_9FIRM</name>
<organism evidence="4 5">
    <name type="scientific">Anaerostipes rhamnosivorans</name>
    <dbReference type="NCBI Taxonomy" id="1229621"/>
    <lineage>
        <taxon>Bacteria</taxon>
        <taxon>Bacillati</taxon>
        <taxon>Bacillota</taxon>
        <taxon>Clostridia</taxon>
        <taxon>Lachnospirales</taxon>
        <taxon>Lachnospiraceae</taxon>
        <taxon>Anaerostipes</taxon>
    </lineage>
</organism>
<evidence type="ECO:0000256" key="1">
    <source>
        <dbReference type="SAM" id="Coils"/>
    </source>
</evidence>
<protein>
    <submittedName>
        <fullName evidence="4">Putative minor structural protein</fullName>
    </submittedName>
</protein>
<dbReference type="Proteomes" id="UP000298653">
    <property type="component" value="Chromosome"/>
</dbReference>
<dbReference type="KEGG" id="arf:AR1Y2_0842"/>
<feature type="domain" description="Baseplate structural protein Gp10 C-terminal" evidence="3">
    <location>
        <begin position="395"/>
        <end position="545"/>
    </location>
</feature>
<sequence length="546" mass="60215">MYKVKLNDKYIYHPWDKDLQISDPKLDTELNKNGSFSFVIYPDNPMYNNLEKLKSKLHIIWFDDNGNEKEIFRCRILNEETDFDGEKTVTCEGDLAFLLDTIQRPYSSTVSPADRFKQLINAHNSQVEPDKQFQIGNITMTGDSVKVTENSYPDTRADIENKLLNVYGGYIRTREQNGKYYIDYLKDYEDREGQSVRYGENILDITKYIKAEDIKTCIIPLGATNSATGKAITIASVNNGVDYLYDQSAVDTFGKIYGTVSFSDVESPNTLKQKGQEQVEALKNLIVSIELTAVDLKDLGYDVKEISVGDFIPVVSMPHGINSYMQVSKKSQNLKKPEDSSIVLGSTIKTLVESQNVYNSGIQNVIPAVNNAVNTANNAANKAEQVKVEMDAVTNKIYPVGSIYISVNNANPASFFGGSWTAFATGRTIVGVDTSQGEFNSVEKPGGNKDAAVIAHIHSVNAQNTINAGVHDHDAYVRSGVFASGNSTASSLGFSDKNNGKSTSAIMVDGNHYHNVPAHNTNSTGQNGAGKNLPPYITVYMWKRIG</sequence>
<dbReference type="InterPro" id="IPR010572">
    <property type="entry name" value="Tail_dom"/>
</dbReference>
<dbReference type="Pfam" id="PF21939">
    <property type="entry name" value="Gp10_C"/>
    <property type="match status" value="1"/>
</dbReference>
<accession>A0A4P8IA83</accession>
<evidence type="ECO:0000259" key="2">
    <source>
        <dbReference type="Pfam" id="PF06605"/>
    </source>
</evidence>
<evidence type="ECO:0000313" key="5">
    <source>
        <dbReference type="Proteomes" id="UP000298653"/>
    </source>
</evidence>
<dbReference type="InterPro" id="IPR007119">
    <property type="entry name" value="Phage_tail_spike_N"/>
</dbReference>